<gene>
    <name evidence="2" type="ORF">BWY41_02020</name>
</gene>
<keyword evidence="1" id="KW-0472">Membrane</keyword>
<dbReference type="Proteomes" id="UP000485569">
    <property type="component" value="Unassembled WGS sequence"/>
</dbReference>
<organism evidence="2">
    <name type="scientific">Candidatus Atribacter allofermentans</name>
    <dbReference type="NCBI Taxonomy" id="1852833"/>
    <lineage>
        <taxon>Bacteria</taxon>
        <taxon>Pseudomonadati</taxon>
        <taxon>Atribacterota</taxon>
        <taxon>Atribacteria</taxon>
        <taxon>Atribacterales</taxon>
        <taxon>Atribacteraceae</taxon>
        <taxon>Atribacter</taxon>
    </lineage>
</organism>
<dbReference type="EMBL" id="MWBQ01000208">
    <property type="protein sequence ID" value="OQA54505.1"/>
    <property type="molecule type" value="Genomic_DNA"/>
</dbReference>
<protein>
    <submittedName>
        <fullName evidence="2">Uncharacterized protein</fullName>
    </submittedName>
</protein>
<accession>A0A1V5SJ67</accession>
<evidence type="ECO:0000313" key="2">
    <source>
        <dbReference type="EMBL" id="OQA54505.1"/>
    </source>
</evidence>
<name>A0A1V5SJ67_9BACT</name>
<feature type="transmembrane region" description="Helical" evidence="1">
    <location>
        <begin position="86"/>
        <end position="104"/>
    </location>
</feature>
<reference evidence="2" key="1">
    <citation type="submission" date="2017-02" db="EMBL/GenBank/DDBJ databases">
        <title>Delving into the versatile metabolic prowess of the omnipresent phylum Bacteroidetes.</title>
        <authorList>
            <person name="Nobu M.K."/>
            <person name="Mei R."/>
            <person name="Narihiro T."/>
            <person name="Kuroda K."/>
            <person name="Liu W.-T."/>
        </authorList>
    </citation>
    <scope>NUCLEOTIDE SEQUENCE</scope>
    <source>
        <strain evidence="2">ADurb.Bin276</strain>
    </source>
</reference>
<sequence length="353" mass="42460">MKCFLFIPENDLEDQISKNICWNLRKVSLAKVYFFHPHYIQELKKQDYPEIKSDITLPSIFQLFPKVIEWYRMIRTLRRRRRFRETIILIGHKTCLLLWIFFLIQKKPIFIWITRQFNQTFSWFDYYFTKYLTQSFLTNDQYLNHYLRQKNQASYFIGNVLSDLVQPIEFPFIHGKKPIYSFFPSIDRFEFDFELILKLFPDFADMMNGYYLMVIPPGQKTMQAITAIASRLGWNLSKSLEGEILEGYLWKNPYYINLTLFQSETLVQSDLILSMDDLYTIQAVGINKKVIPLDRNHPQEMFVYLKNTNNFYEYNNFLKSRFGTSGTIERIAAYLLWGVVEDQRFLRNKTTPN</sequence>
<keyword evidence="1" id="KW-0812">Transmembrane</keyword>
<keyword evidence="1" id="KW-1133">Transmembrane helix</keyword>
<proteinExistence type="predicted"/>
<dbReference type="AlphaFoldDB" id="A0A1V5SJ67"/>
<comment type="caution">
    <text evidence="2">The sequence shown here is derived from an EMBL/GenBank/DDBJ whole genome shotgun (WGS) entry which is preliminary data.</text>
</comment>
<evidence type="ECO:0000256" key="1">
    <source>
        <dbReference type="SAM" id="Phobius"/>
    </source>
</evidence>